<dbReference type="SUPFAM" id="SSF52540">
    <property type="entry name" value="P-loop containing nucleoside triphosphate hydrolases"/>
    <property type="match status" value="1"/>
</dbReference>
<dbReference type="RefSeq" id="WP_183733326.1">
    <property type="nucleotide sequence ID" value="NZ_JACHID010000012.1"/>
</dbReference>
<gene>
    <name evidence="7" type="primary">infB</name>
    <name evidence="11" type="ORF">HNR37_001914</name>
</gene>
<dbReference type="SUPFAM" id="SSF50447">
    <property type="entry name" value="Translation proteins"/>
    <property type="match status" value="2"/>
</dbReference>
<comment type="caution">
    <text evidence="7">Lacks conserved residue(s) required for the propagation of feature annotation.</text>
</comment>
<evidence type="ECO:0000313" key="12">
    <source>
        <dbReference type="Proteomes" id="UP000528322"/>
    </source>
</evidence>
<evidence type="ECO:0000256" key="5">
    <source>
        <dbReference type="ARBA" id="ARBA00022917"/>
    </source>
</evidence>
<dbReference type="Pfam" id="PF11987">
    <property type="entry name" value="IF-2"/>
    <property type="match status" value="1"/>
</dbReference>
<dbReference type="CDD" id="cd01887">
    <property type="entry name" value="IF2_eIF5B"/>
    <property type="match status" value="1"/>
</dbReference>
<keyword evidence="5 7" id="KW-0648">Protein biosynthesis</keyword>
<dbReference type="InterPro" id="IPR044145">
    <property type="entry name" value="IF2_II"/>
</dbReference>
<organism evidence="11 12">
    <name type="scientific">Desulfurispira natronophila</name>
    <dbReference type="NCBI Taxonomy" id="682562"/>
    <lineage>
        <taxon>Bacteria</taxon>
        <taxon>Pseudomonadati</taxon>
        <taxon>Chrysiogenota</taxon>
        <taxon>Chrysiogenia</taxon>
        <taxon>Chrysiogenales</taxon>
        <taxon>Chrysiogenaceae</taxon>
        <taxon>Desulfurispira</taxon>
    </lineage>
</organism>
<proteinExistence type="inferred from homology"/>
<dbReference type="Pfam" id="PF00009">
    <property type="entry name" value="GTP_EFTU"/>
    <property type="match status" value="1"/>
</dbReference>
<evidence type="ECO:0000256" key="8">
    <source>
        <dbReference type="RuleBase" id="RU000644"/>
    </source>
</evidence>
<dbReference type="PROSITE" id="PS51722">
    <property type="entry name" value="G_TR_2"/>
    <property type="match status" value="1"/>
</dbReference>
<evidence type="ECO:0000256" key="3">
    <source>
        <dbReference type="ARBA" id="ARBA00022540"/>
    </source>
</evidence>
<dbReference type="GO" id="GO:0003743">
    <property type="term" value="F:translation initiation factor activity"/>
    <property type="evidence" value="ECO:0007669"/>
    <property type="project" value="UniProtKB-UniRule"/>
</dbReference>
<dbReference type="InterPro" id="IPR053905">
    <property type="entry name" value="EF-G-like_DII"/>
</dbReference>
<evidence type="ECO:0000256" key="1">
    <source>
        <dbReference type="ARBA" id="ARBA00007733"/>
    </source>
</evidence>
<sequence length="859" mass="93585">MGKLRVHELAKKLGISSKEAMAELEHIGYTATSPLQSVEPEAETKLRSRYDGQAGSAEAPRKAASSAPRSPSVEKIPDEQQAAKPKPRAPQPAYSKNTGEKPRQFNFSRDGQPRRQASDSSTEQRSARGSGAGRRPMYAKGTVTPVTPPSRSREDEGFAKDRDDRSASRPPRRPIDTAPAAAMMDEIDGKESRKKDKAKEKEKDKSKVLQKDDIPAPKKAIKKSDAPPELDPNKIRNIDSWDADEIALGRKRGKKRRRKEKRTPNVSTIESKKQVKIVVHEAISVADFAKAVSKKATDIVASLIKLGVMANINQVIDAETAEILAEEHGAIVEVRKLDHEHLLTVDDDNPADMVPRSPIVTIMGHVDHGKTSLLDSVRSSAVVTGEAGGITQHIGAYNVDMGKGKKIAFLDTPGHEAFTQMRARGAKVTDIVILVVAADDGVMPQTTEAVNHAKAAGVPIIVAVNKIDKPDANPQRVMQELSEMELLPEEWGGTTIFCNISAKEGTGIETLMEMITLQAEMLELKANPNREARGTVVEARLDKQRGAVSTILIQSGTLRKGDIVLAGTHYGRVRAIFDDRGKPLNEVGPSTPVEVLGINGVPDAGDLAAVVADEKTARQICASREEKLKNVEIASKGKMTLDDLFSHMQSGTVKELGIIIKADVHGSAEAIATSLEKFPSDKVKLRIIHKGAGGITETDVNLASASNAIIIGFNVRPEPKATELASREGVDLRIYDVIYDVVEDVRKAMEGLLDKQQEEKVIGEAEIRQVFRVPKLGEVAGCMMLDGKAIRNGYVRLLRNGDKLFQGKLSSLKRFKDDVKEVVKGYECGVGLEGYNDPIQEGDKLEFFVYEEKTQTLDS</sequence>
<feature type="region of interest" description="Disordered" evidence="9">
    <location>
        <begin position="28"/>
        <end position="237"/>
    </location>
</feature>
<dbReference type="Gene3D" id="3.40.50.300">
    <property type="entry name" value="P-loop containing nucleotide triphosphate hydrolases"/>
    <property type="match status" value="1"/>
</dbReference>
<comment type="function">
    <text evidence="7 8">One of the essential components for the initiation of protein synthesis. Protects formylmethionyl-tRNA from spontaneous hydrolysis and promotes its binding to the 30S ribosomal subunits. Also involved in the hydrolysis of GTP during the formation of the 70S ribosomal complex.</text>
</comment>
<dbReference type="NCBIfam" id="TIGR00487">
    <property type="entry name" value="IF-2"/>
    <property type="match status" value="1"/>
</dbReference>
<protein>
    <recommendedName>
        <fullName evidence="2 7">Translation initiation factor IF-2</fullName>
    </recommendedName>
</protein>
<keyword evidence="7" id="KW-0963">Cytoplasm</keyword>
<dbReference type="NCBIfam" id="TIGR00231">
    <property type="entry name" value="small_GTP"/>
    <property type="match status" value="1"/>
</dbReference>
<feature type="compositionally biased region" description="Basic and acidic residues" evidence="9">
    <location>
        <begin position="187"/>
        <end position="237"/>
    </location>
</feature>
<dbReference type="InterPro" id="IPR015760">
    <property type="entry name" value="TIF_IF2"/>
</dbReference>
<dbReference type="InterPro" id="IPR036925">
    <property type="entry name" value="TIF_IF2_dom3_sf"/>
</dbReference>
<comment type="subcellular location">
    <subcellularLocation>
        <location evidence="7">Cytoplasm</location>
    </subcellularLocation>
</comment>
<dbReference type="InterPro" id="IPR006847">
    <property type="entry name" value="IF2_N"/>
</dbReference>
<dbReference type="PANTHER" id="PTHR43381:SF5">
    <property type="entry name" value="TR-TYPE G DOMAIN-CONTAINING PROTEIN"/>
    <property type="match status" value="1"/>
</dbReference>
<evidence type="ECO:0000256" key="2">
    <source>
        <dbReference type="ARBA" id="ARBA00020675"/>
    </source>
</evidence>
<dbReference type="Gene3D" id="1.10.10.2480">
    <property type="match status" value="1"/>
</dbReference>
<dbReference type="EMBL" id="JACHID010000012">
    <property type="protein sequence ID" value="MBB5022576.1"/>
    <property type="molecule type" value="Genomic_DNA"/>
</dbReference>
<dbReference type="InterPro" id="IPR009000">
    <property type="entry name" value="Transl_B-barrel_sf"/>
</dbReference>
<name>A0A7W8DHH6_9BACT</name>
<dbReference type="CDD" id="cd03702">
    <property type="entry name" value="IF2_mtIF2_II"/>
    <property type="match status" value="1"/>
</dbReference>
<dbReference type="PANTHER" id="PTHR43381">
    <property type="entry name" value="TRANSLATION INITIATION FACTOR IF-2-RELATED"/>
    <property type="match status" value="1"/>
</dbReference>
<dbReference type="Pfam" id="PF22042">
    <property type="entry name" value="EF-G_D2"/>
    <property type="match status" value="1"/>
</dbReference>
<dbReference type="FunFam" id="2.40.30.10:FF:000007">
    <property type="entry name" value="Translation initiation factor IF-2"/>
    <property type="match status" value="1"/>
</dbReference>
<dbReference type="FunFam" id="3.40.50.300:FF:000019">
    <property type="entry name" value="Translation initiation factor IF-2"/>
    <property type="match status" value="1"/>
</dbReference>
<evidence type="ECO:0000259" key="10">
    <source>
        <dbReference type="PROSITE" id="PS51722"/>
    </source>
</evidence>
<feature type="binding site" evidence="7">
    <location>
        <begin position="411"/>
        <end position="415"/>
    </location>
    <ligand>
        <name>GTP</name>
        <dbReference type="ChEBI" id="CHEBI:37565"/>
    </ligand>
</feature>
<dbReference type="InterPro" id="IPR005225">
    <property type="entry name" value="Small_GTP-bd"/>
</dbReference>
<feature type="compositionally biased region" description="Low complexity" evidence="9">
    <location>
        <begin position="56"/>
        <end position="71"/>
    </location>
</feature>
<keyword evidence="12" id="KW-1185">Reference proteome</keyword>
<evidence type="ECO:0000256" key="6">
    <source>
        <dbReference type="ARBA" id="ARBA00023134"/>
    </source>
</evidence>
<dbReference type="Gene3D" id="3.40.50.10050">
    <property type="entry name" value="Translation initiation factor IF- 2, domain 3"/>
    <property type="match status" value="1"/>
</dbReference>
<feature type="compositionally biased region" description="Basic and acidic residues" evidence="9">
    <location>
        <begin position="151"/>
        <end position="167"/>
    </location>
</feature>
<dbReference type="PROSITE" id="PS01176">
    <property type="entry name" value="IF2"/>
    <property type="match status" value="1"/>
</dbReference>
<keyword evidence="4 7" id="KW-0547">Nucleotide-binding</keyword>
<evidence type="ECO:0000256" key="9">
    <source>
        <dbReference type="SAM" id="MobiDB-lite"/>
    </source>
</evidence>
<accession>A0A7W8DHH6</accession>
<evidence type="ECO:0000313" key="11">
    <source>
        <dbReference type="EMBL" id="MBB5022576.1"/>
    </source>
</evidence>
<dbReference type="InterPro" id="IPR000178">
    <property type="entry name" value="TF_IF2_bacterial-like"/>
</dbReference>
<feature type="binding site" evidence="7">
    <location>
        <begin position="465"/>
        <end position="468"/>
    </location>
    <ligand>
        <name>GTP</name>
        <dbReference type="ChEBI" id="CHEBI:37565"/>
    </ligand>
</feature>
<evidence type="ECO:0000256" key="7">
    <source>
        <dbReference type="HAMAP-Rule" id="MF_00100"/>
    </source>
</evidence>
<reference evidence="11 12" key="1">
    <citation type="submission" date="2020-08" db="EMBL/GenBank/DDBJ databases">
        <title>Genomic Encyclopedia of Type Strains, Phase IV (KMG-IV): sequencing the most valuable type-strain genomes for metagenomic binning, comparative biology and taxonomic classification.</title>
        <authorList>
            <person name="Goeker M."/>
        </authorList>
    </citation>
    <scope>NUCLEOTIDE SEQUENCE [LARGE SCALE GENOMIC DNA]</scope>
    <source>
        <strain evidence="11 12">DSM 22071</strain>
    </source>
</reference>
<dbReference type="HAMAP" id="MF_00100_B">
    <property type="entry name" value="IF_2_B"/>
    <property type="match status" value="1"/>
</dbReference>
<dbReference type="InterPro" id="IPR000795">
    <property type="entry name" value="T_Tr_GTP-bd_dom"/>
</dbReference>
<dbReference type="GO" id="GO:0005525">
    <property type="term" value="F:GTP binding"/>
    <property type="evidence" value="ECO:0007669"/>
    <property type="project" value="UniProtKB-KW"/>
</dbReference>
<keyword evidence="6 7" id="KW-0342">GTP-binding</keyword>
<dbReference type="FunFam" id="2.40.30.10:FF:000008">
    <property type="entry name" value="Translation initiation factor IF-2"/>
    <property type="match status" value="1"/>
</dbReference>
<dbReference type="GO" id="GO:0005829">
    <property type="term" value="C:cytosol"/>
    <property type="evidence" value="ECO:0007669"/>
    <property type="project" value="TreeGrafter"/>
</dbReference>
<dbReference type="Gene3D" id="2.40.30.10">
    <property type="entry name" value="Translation factors"/>
    <property type="match status" value="2"/>
</dbReference>
<dbReference type="SUPFAM" id="SSF52156">
    <property type="entry name" value="Initiation factor IF2/eIF5b, domain 3"/>
    <property type="match status" value="1"/>
</dbReference>
<evidence type="ECO:0000256" key="4">
    <source>
        <dbReference type="ARBA" id="ARBA00022741"/>
    </source>
</evidence>
<dbReference type="InterPro" id="IPR023115">
    <property type="entry name" value="TIF_IF2_dom3"/>
</dbReference>
<dbReference type="CDD" id="cd03692">
    <property type="entry name" value="mtIF2_IVc"/>
    <property type="match status" value="1"/>
</dbReference>
<feature type="binding site" evidence="7">
    <location>
        <begin position="364"/>
        <end position="371"/>
    </location>
    <ligand>
        <name>GTP</name>
        <dbReference type="ChEBI" id="CHEBI:37565"/>
    </ligand>
</feature>
<keyword evidence="3 7" id="KW-0396">Initiation factor</keyword>
<dbReference type="FunFam" id="3.40.50.10050:FF:000001">
    <property type="entry name" value="Translation initiation factor IF-2"/>
    <property type="match status" value="1"/>
</dbReference>
<feature type="domain" description="Tr-type G" evidence="10">
    <location>
        <begin position="355"/>
        <end position="525"/>
    </location>
</feature>
<comment type="caution">
    <text evidence="11">The sequence shown here is derived from an EMBL/GenBank/DDBJ whole genome shotgun (WGS) entry which is preliminary data.</text>
</comment>
<dbReference type="GO" id="GO:0003924">
    <property type="term" value="F:GTPase activity"/>
    <property type="evidence" value="ECO:0007669"/>
    <property type="project" value="UniProtKB-UniRule"/>
</dbReference>
<comment type="similarity">
    <text evidence="1 7 8">Belongs to the TRAFAC class translation factor GTPase superfamily. Classic translation factor GTPase family. IF-2 subfamily.</text>
</comment>
<dbReference type="Pfam" id="PF04760">
    <property type="entry name" value="IF2_N"/>
    <property type="match status" value="2"/>
</dbReference>
<dbReference type="AlphaFoldDB" id="A0A7W8DHH6"/>
<dbReference type="InterPro" id="IPR027417">
    <property type="entry name" value="P-loop_NTPase"/>
</dbReference>
<dbReference type="Proteomes" id="UP000528322">
    <property type="component" value="Unassembled WGS sequence"/>
</dbReference>